<dbReference type="EMBL" id="CACRSS010000021">
    <property type="protein sequence ID" value="VYT27681.1"/>
    <property type="molecule type" value="Genomic_DNA"/>
</dbReference>
<name>A0A6N2VGP2_9BACT</name>
<gene>
    <name evidence="1" type="ORF">AMLFYP55_01446</name>
</gene>
<accession>A0A6N2VGP2</accession>
<protein>
    <submittedName>
        <fullName evidence="1">Uncharacterized protein</fullName>
    </submittedName>
</protein>
<dbReference type="OrthoDB" id="199451at2"/>
<sequence>MPSVEGRGLLPYIKRTMDTSSRKTALVVLFNHQYDRNIPVIREIYSRRFSGLLQLMPYYRGDAPDVCSVFGNSFQFYNYILQARERIRKLDGDYILIIGDDLLLNPRFDEFSTPSLLGIHGEDTCYLDGFVDVSLPVCYRGTVEAHRFSTAPAGIDADSVNKNVPPYGEARQILKSRNLMQHDELSRVRMFLPKWNPGGGIHANWKVLKGRIWHLLNHWKHRIKKYRYSYPVVFGYSDIVCIPKGKFDDFCRILEVFSAWNMFVELAIPTALQLLPGTRLATLEDTPYKSGNVWFPQDPEHFEAMNAVIDGLVSSSGGDLGKLLASFPQEYLYLHPVKLSKFGARGL</sequence>
<reference evidence="1" key="1">
    <citation type="submission" date="2019-11" db="EMBL/GenBank/DDBJ databases">
        <authorList>
            <person name="Feng L."/>
        </authorList>
    </citation>
    <scope>NUCLEOTIDE SEQUENCE</scope>
    <source>
        <strain evidence="1">AMuciniphilaLFYP55</strain>
    </source>
</reference>
<organism evidence="1">
    <name type="scientific">Akkermansia muciniphila</name>
    <dbReference type="NCBI Taxonomy" id="239935"/>
    <lineage>
        <taxon>Bacteria</taxon>
        <taxon>Pseudomonadati</taxon>
        <taxon>Verrucomicrobiota</taxon>
        <taxon>Verrucomicrobiia</taxon>
        <taxon>Verrucomicrobiales</taxon>
        <taxon>Akkermansiaceae</taxon>
        <taxon>Akkermansia</taxon>
    </lineage>
</organism>
<proteinExistence type="predicted"/>
<dbReference type="AlphaFoldDB" id="A0A6N2VGP2"/>
<evidence type="ECO:0000313" key="1">
    <source>
        <dbReference type="EMBL" id="VYT27681.1"/>
    </source>
</evidence>